<accession>A0ABR6I965</accession>
<proteinExistence type="predicted"/>
<reference evidence="1 2" key="1">
    <citation type="submission" date="2020-08" db="EMBL/GenBank/DDBJ databases">
        <title>Genomic Encyclopedia of Type Strains, Phase IV (KMG-IV): sequencing the most valuable type-strain genomes for metagenomic binning, comparative biology and taxonomic classification.</title>
        <authorList>
            <person name="Goeker M."/>
        </authorList>
    </citation>
    <scope>NUCLEOTIDE SEQUENCE [LARGE SCALE GENOMIC DNA]</scope>
    <source>
        <strain evidence="1 2">DSM 100995</strain>
    </source>
</reference>
<dbReference type="EMBL" id="JACIEG010000004">
    <property type="protein sequence ID" value="MBB3969594.1"/>
    <property type="molecule type" value="Genomic_DNA"/>
</dbReference>
<sequence>MVKNYLYLYLSGLDEYFVYQSKRYTEVCFLDFFQIGLDRKYNTLLFGK</sequence>
<comment type="caution">
    <text evidence="1">The sequence shown here is derived from an EMBL/GenBank/DDBJ whole genome shotgun (WGS) entry which is preliminary data.</text>
</comment>
<name>A0ABR6I965_9SPHI</name>
<evidence type="ECO:0000313" key="1">
    <source>
        <dbReference type="EMBL" id="MBB3969594.1"/>
    </source>
</evidence>
<keyword evidence="2" id="KW-1185">Reference proteome</keyword>
<protein>
    <submittedName>
        <fullName evidence="1">Uncharacterized protein</fullName>
    </submittedName>
</protein>
<gene>
    <name evidence="1" type="ORF">GGR35_002207</name>
</gene>
<organism evidence="1 2">
    <name type="scientific">Mucilaginibacter phyllosphaerae</name>
    <dbReference type="NCBI Taxonomy" id="1812349"/>
    <lineage>
        <taxon>Bacteria</taxon>
        <taxon>Pseudomonadati</taxon>
        <taxon>Bacteroidota</taxon>
        <taxon>Sphingobacteriia</taxon>
        <taxon>Sphingobacteriales</taxon>
        <taxon>Sphingobacteriaceae</taxon>
        <taxon>Mucilaginibacter</taxon>
    </lineage>
</organism>
<evidence type="ECO:0000313" key="2">
    <source>
        <dbReference type="Proteomes" id="UP000583101"/>
    </source>
</evidence>
<dbReference type="Proteomes" id="UP000583101">
    <property type="component" value="Unassembled WGS sequence"/>
</dbReference>